<evidence type="ECO:0000313" key="8">
    <source>
        <dbReference type="Ensembl" id="ENSDLAP00005039901.1"/>
    </source>
</evidence>
<dbReference type="EC" id="2.4.2.31" evidence="7"/>
<keyword evidence="7" id="KW-0732">Signal</keyword>
<dbReference type="GO" id="GO:0106274">
    <property type="term" value="F:NAD+-protein-arginine ADP-ribosyltransferase activity"/>
    <property type="evidence" value="ECO:0007669"/>
    <property type="project" value="UniProtKB-EC"/>
</dbReference>
<keyword evidence="4" id="KW-0548">Nucleotidyltransferase</keyword>
<evidence type="ECO:0000256" key="4">
    <source>
        <dbReference type="ARBA" id="ARBA00022695"/>
    </source>
</evidence>
<dbReference type="GO" id="GO:0003950">
    <property type="term" value="F:NAD+ poly-ADP-ribosyltransferase activity"/>
    <property type="evidence" value="ECO:0007669"/>
    <property type="project" value="TreeGrafter"/>
</dbReference>
<evidence type="ECO:0000256" key="6">
    <source>
        <dbReference type="ARBA" id="ARBA00047597"/>
    </source>
</evidence>
<accession>A0A8C4HAP2</accession>
<dbReference type="Ensembl" id="ENSDLAT00005042593.2">
    <property type="protein sequence ID" value="ENSDLAP00005039901.1"/>
    <property type="gene ID" value="ENSDLAG00005017814.2"/>
</dbReference>
<comment type="catalytic activity">
    <reaction evidence="6 7">
        <text>L-arginyl-[protein] + NAD(+) = N(omega)-(ADP-D-ribosyl)-L-arginyl-[protein] + nicotinamide + H(+)</text>
        <dbReference type="Rhea" id="RHEA:19149"/>
        <dbReference type="Rhea" id="RHEA-COMP:10532"/>
        <dbReference type="Rhea" id="RHEA-COMP:15087"/>
        <dbReference type="ChEBI" id="CHEBI:15378"/>
        <dbReference type="ChEBI" id="CHEBI:17154"/>
        <dbReference type="ChEBI" id="CHEBI:29965"/>
        <dbReference type="ChEBI" id="CHEBI:57540"/>
        <dbReference type="ChEBI" id="CHEBI:142554"/>
        <dbReference type="EC" id="2.4.2.31"/>
    </reaction>
</comment>
<dbReference type="FunFam" id="3.90.176.10:FF:000003">
    <property type="entry name" value="NAD(P)(+)--arginine ADP-ribosyltransferase"/>
    <property type="match status" value="1"/>
</dbReference>
<gene>
    <name evidence="8" type="primary">LOC127355124</name>
</gene>
<keyword evidence="7" id="KW-0520">NAD</keyword>
<dbReference type="GO" id="GO:0016779">
    <property type="term" value="F:nucleotidyltransferase activity"/>
    <property type="evidence" value="ECO:0007669"/>
    <property type="project" value="UniProtKB-KW"/>
</dbReference>
<evidence type="ECO:0000313" key="9">
    <source>
        <dbReference type="Proteomes" id="UP000694389"/>
    </source>
</evidence>
<dbReference type="OrthoDB" id="423533at2759"/>
<dbReference type="Gene3D" id="3.90.176.10">
    <property type="entry name" value="Toxin ADP-ribosyltransferase, Chain A, domain 1"/>
    <property type="match status" value="1"/>
</dbReference>
<dbReference type="RefSeq" id="XP_051241585.1">
    <property type="nucleotide sequence ID" value="XM_051385625.1"/>
</dbReference>
<evidence type="ECO:0000256" key="1">
    <source>
        <dbReference type="ARBA" id="ARBA00009558"/>
    </source>
</evidence>
<evidence type="ECO:0000256" key="2">
    <source>
        <dbReference type="ARBA" id="ARBA00022676"/>
    </source>
</evidence>
<reference evidence="8" key="1">
    <citation type="submission" date="2025-08" db="UniProtKB">
        <authorList>
            <consortium name="Ensembl"/>
        </authorList>
    </citation>
    <scope>IDENTIFICATION</scope>
</reference>
<dbReference type="PRINTS" id="PR00970">
    <property type="entry name" value="RIBTRNSFRASE"/>
</dbReference>
<keyword evidence="5 7" id="KW-0521">NADP</keyword>
<proteinExistence type="inferred from homology"/>
<keyword evidence="9" id="KW-1185">Reference proteome</keyword>
<dbReference type="GeneID" id="127355124"/>
<keyword evidence="2 7" id="KW-0328">Glycosyltransferase</keyword>
<dbReference type="PROSITE" id="PS51996">
    <property type="entry name" value="TR_MART"/>
    <property type="match status" value="1"/>
</dbReference>
<dbReference type="AlphaFoldDB" id="A0A8C4HAP2"/>
<organism evidence="8 9">
    <name type="scientific">Dicentrarchus labrax</name>
    <name type="common">European seabass</name>
    <name type="synonym">Morone labrax</name>
    <dbReference type="NCBI Taxonomy" id="13489"/>
    <lineage>
        <taxon>Eukaryota</taxon>
        <taxon>Metazoa</taxon>
        <taxon>Chordata</taxon>
        <taxon>Craniata</taxon>
        <taxon>Vertebrata</taxon>
        <taxon>Euteleostomi</taxon>
        <taxon>Actinopterygii</taxon>
        <taxon>Neopterygii</taxon>
        <taxon>Teleostei</taxon>
        <taxon>Neoteleostei</taxon>
        <taxon>Acanthomorphata</taxon>
        <taxon>Eupercaria</taxon>
        <taxon>Moronidae</taxon>
        <taxon>Dicentrarchus</taxon>
    </lineage>
</organism>
<protein>
    <recommendedName>
        <fullName evidence="7">NAD(P)(+)--arginine ADP-ribosyltransferase</fullName>
        <ecNumber evidence="7">2.4.2.31</ecNumber>
    </recommendedName>
    <alternativeName>
        <fullName evidence="7">Mono(ADP-ribosyl)transferase</fullName>
    </alternativeName>
</protein>
<dbReference type="GeneTree" id="ENSGT01030000234601"/>
<evidence type="ECO:0000256" key="7">
    <source>
        <dbReference type="RuleBase" id="RU361228"/>
    </source>
</evidence>
<dbReference type="InterPro" id="IPR050999">
    <property type="entry name" value="ADP-ribosyltransferase_ARG"/>
</dbReference>
<evidence type="ECO:0000256" key="5">
    <source>
        <dbReference type="ARBA" id="ARBA00022857"/>
    </source>
</evidence>
<evidence type="ECO:0000256" key="3">
    <source>
        <dbReference type="ARBA" id="ARBA00022679"/>
    </source>
</evidence>
<feature type="chain" id="PRO_5034922857" description="NAD(P)(+)--arginine ADP-ribosyltransferase" evidence="7">
    <location>
        <begin position="24"/>
        <end position="273"/>
    </location>
</feature>
<dbReference type="Proteomes" id="UP000694389">
    <property type="component" value="Unassembled WGS sequence"/>
</dbReference>
<comment type="similarity">
    <text evidence="1 7">Belongs to the Arg-specific ADP-ribosyltransferase family.</text>
</comment>
<feature type="signal peptide" evidence="7">
    <location>
        <begin position="1"/>
        <end position="23"/>
    </location>
</feature>
<keyword evidence="3 7" id="KW-0808">Transferase</keyword>
<dbReference type="SUPFAM" id="SSF56399">
    <property type="entry name" value="ADP-ribosylation"/>
    <property type="match status" value="1"/>
</dbReference>
<dbReference type="PANTHER" id="PTHR10339:SF29">
    <property type="entry name" value="NAD(P)(+)--ARGININE ADP-RIBOSYLTRANSFERASE"/>
    <property type="match status" value="1"/>
</dbReference>
<dbReference type="InterPro" id="IPR000768">
    <property type="entry name" value="ART"/>
</dbReference>
<name>A0A8C4HAP2_DICLA</name>
<dbReference type="OMA" id="FETFQVV"/>
<dbReference type="Pfam" id="PF01129">
    <property type="entry name" value="ART"/>
    <property type="match status" value="1"/>
</dbReference>
<reference evidence="8" key="2">
    <citation type="submission" date="2025-09" db="UniProtKB">
        <authorList>
            <consortium name="Ensembl"/>
        </authorList>
    </citation>
    <scope>IDENTIFICATION</scope>
</reference>
<dbReference type="PANTHER" id="PTHR10339">
    <property type="entry name" value="ADP-RIBOSYLTRANSFERASE"/>
    <property type="match status" value="1"/>
</dbReference>
<sequence>MKGLMLIFAPLYLLLCWMQPGGSVKISFVFTPRKANQVIQMSMVEDAVDDMYFGCDKAMTRKINDRYFEEENKGAIFASAWKNSEKCSKRNIVHDKNSVLTKNHRQAICVYTSDHEKFYEIFNAAVRTNRTIYQTSFPFHSLHFWLTSAVQILNNNMKCHNTYRRTKTVFTGNVNQIIRFGFFASSSYSSMMTHFGTKTCFNITTCSGAFLGNYPNLRGEEQEVLIPPYEQFKIKGKIPKKKNSQYVGGLDDCDVVYVLESAGVHSNLNCQAV</sequence>